<dbReference type="InterPro" id="IPR018490">
    <property type="entry name" value="cNMP-bd_dom_sf"/>
</dbReference>
<dbReference type="Gene3D" id="1.10.287.70">
    <property type="match status" value="2"/>
</dbReference>
<keyword evidence="10 13" id="KW-0472">Membrane</keyword>
<dbReference type="Gene3D" id="2.60.120.10">
    <property type="entry name" value="Jelly Rolls"/>
    <property type="match status" value="2"/>
</dbReference>
<dbReference type="PROSITE" id="PS00889">
    <property type="entry name" value="CNMP_BINDING_2"/>
    <property type="match status" value="2"/>
</dbReference>
<dbReference type="InterPro" id="IPR005821">
    <property type="entry name" value="Ion_trans_dom"/>
</dbReference>
<dbReference type="PRINTS" id="PR01463">
    <property type="entry name" value="EAGCHANLFMLY"/>
</dbReference>
<dbReference type="Proteomes" id="UP001146120">
    <property type="component" value="Unassembled WGS sequence"/>
</dbReference>
<feature type="compositionally biased region" description="Polar residues" evidence="12">
    <location>
        <begin position="1540"/>
        <end position="1549"/>
    </location>
</feature>
<protein>
    <recommendedName>
        <fullName evidence="18">cGMP-dependent protein kinase</fullName>
    </recommendedName>
</protein>
<evidence type="ECO:0000256" key="1">
    <source>
        <dbReference type="ARBA" id="ARBA00004141"/>
    </source>
</evidence>
<dbReference type="GO" id="GO:0005886">
    <property type="term" value="C:plasma membrane"/>
    <property type="evidence" value="ECO:0007669"/>
    <property type="project" value="TreeGrafter"/>
</dbReference>
<dbReference type="InterPro" id="IPR018488">
    <property type="entry name" value="cNMP-bd_CS"/>
</dbReference>
<feature type="domain" description="Cyclic nucleotide-binding" evidence="15">
    <location>
        <begin position="1283"/>
        <end position="1389"/>
    </location>
</feature>
<feature type="domain" description="Protein kinase" evidence="14">
    <location>
        <begin position="543"/>
        <end position="870"/>
    </location>
</feature>
<dbReference type="EMBL" id="DAKRPA010000435">
    <property type="protein sequence ID" value="DAZ92480.1"/>
    <property type="molecule type" value="Genomic_DNA"/>
</dbReference>
<dbReference type="PANTHER" id="PTHR10217:SF435">
    <property type="entry name" value="POTASSIUM VOLTAGE-GATED CHANNEL PROTEIN EAG"/>
    <property type="match status" value="1"/>
</dbReference>
<dbReference type="SMART" id="SM00100">
    <property type="entry name" value="cNMP"/>
    <property type="match status" value="2"/>
</dbReference>
<dbReference type="SUPFAM" id="SSF56112">
    <property type="entry name" value="Protein kinase-like (PK-like)"/>
    <property type="match status" value="1"/>
</dbReference>
<evidence type="ECO:0000259" key="14">
    <source>
        <dbReference type="PROSITE" id="PS50011"/>
    </source>
</evidence>
<dbReference type="GO" id="GO:0034702">
    <property type="term" value="C:monoatomic ion channel complex"/>
    <property type="evidence" value="ECO:0007669"/>
    <property type="project" value="UniProtKB-KW"/>
</dbReference>
<dbReference type="GO" id="GO:0042391">
    <property type="term" value="P:regulation of membrane potential"/>
    <property type="evidence" value="ECO:0007669"/>
    <property type="project" value="TreeGrafter"/>
</dbReference>
<accession>A0AAV2YA72</accession>
<keyword evidence="17" id="KW-1185">Reference proteome</keyword>
<keyword evidence="6" id="KW-0851">Voltage-gated channel</keyword>
<feature type="compositionally biased region" description="Basic residues" evidence="12">
    <location>
        <begin position="1462"/>
        <end position="1474"/>
    </location>
</feature>
<evidence type="ECO:0000256" key="6">
    <source>
        <dbReference type="ARBA" id="ARBA00022882"/>
    </source>
</evidence>
<dbReference type="GO" id="GO:0005524">
    <property type="term" value="F:ATP binding"/>
    <property type="evidence" value="ECO:0007669"/>
    <property type="project" value="InterPro"/>
</dbReference>
<evidence type="ECO:0000256" key="5">
    <source>
        <dbReference type="ARBA" id="ARBA00022826"/>
    </source>
</evidence>
<evidence type="ECO:0000256" key="9">
    <source>
        <dbReference type="ARBA" id="ARBA00023065"/>
    </source>
</evidence>
<dbReference type="Pfam" id="PF00027">
    <property type="entry name" value="cNMP_binding"/>
    <property type="match status" value="2"/>
</dbReference>
<dbReference type="SUPFAM" id="SSF81324">
    <property type="entry name" value="Voltage-gated potassium channels"/>
    <property type="match status" value="2"/>
</dbReference>
<feature type="transmembrane region" description="Helical" evidence="13">
    <location>
        <begin position="277"/>
        <end position="299"/>
    </location>
</feature>
<dbReference type="Pfam" id="PF00069">
    <property type="entry name" value="Pkinase"/>
    <property type="match status" value="1"/>
</dbReference>
<evidence type="ECO:0000259" key="15">
    <source>
        <dbReference type="PROSITE" id="PS50042"/>
    </source>
</evidence>
<dbReference type="Gene3D" id="1.10.287.630">
    <property type="entry name" value="Helix hairpin bin"/>
    <property type="match status" value="2"/>
</dbReference>
<reference evidence="16" key="1">
    <citation type="submission" date="2022-11" db="EMBL/GenBank/DDBJ databases">
        <authorList>
            <person name="Morgan W.R."/>
            <person name="Tartar A."/>
        </authorList>
    </citation>
    <scope>NUCLEOTIDE SEQUENCE</scope>
    <source>
        <strain evidence="16">ARSEF 373</strain>
    </source>
</reference>
<evidence type="ECO:0000256" key="13">
    <source>
        <dbReference type="SAM" id="Phobius"/>
    </source>
</evidence>
<keyword evidence="9" id="KW-0406">Ion transport</keyword>
<dbReference type="GO" id="GO:0005249">
    <property type="term" value="F:voltage-gated potassium channel activity"/>
    <property type="evidence" value="ECO:0007669"/>
    <property type="project" value="InterPro"/>
</dbReference>
<keyword evidence="4 13" id="KW-0812">Transmembrane</keyword>
<feature type="transmembrane region" description="Helical" evidence="13">
    <location>
        <begin position="1155"/>
        <end position="1177"/>
    </location>
</feature>
<feature type="domain" description="Cyclic nucleotide-binding" evidence="15">
    <location>
        <begin position="458"/>
        <end position="595"/>
    </location>
</feature>
<evidence type="ECO:0000313" key="16">
    <source>
        <dbReference type="EMBL" id="DAZ92480.1"/>
    </source>
</evidence>
<evidence type="ECO:0008006" key="18">
    <source>
        <dbReference type="Google" id="ProtNLM"/>
    </source>
</evidence>
<feature type="region of interest" description="Disordered" evidence="12">
    <location>
        <begin position="1462"/>
        <end position="1488"/>
    </location>
</feature>
<dbReference type="PANTHER" id="PTHR10217">
    <property type="entry name" value="VOLTAGE AND LIGAND GATED POTASSIUM CHANNEL"/>
    <property type="match status" value="1"/>
</dbReference>
<comment type="subcellular location">
    <subcellularLocation>
        <location evidence="1">Membrane</location>
        <topology evidence="1">Multi-pass membrane protein</topology>
    </subcellularLocation>
</comment>
<dbReference type="PROSITE" id="PS50042">
    <property type="entry name" value="CNMP_BINDING_3"/>
    <property type="match status" value="2"/>
</dbReference>
<dbReference type="Pfam" id="PF00520">
    <property type="entry name" value="Ion_trans"/>
    <property type="match status" value="2"/>
</dbReference>
<evidence type="ECO:0000256" key="2">
    <source>
        <dbReference type="ARBA" id="ARBA00022448"/>
    </source>
</evidence>
<evidence type="ECO:0000256" key="4">
    <source>
        <dbReference type="ARBA" id="ARBA00022692"/>
    </source>
</evidence>
<dbReference type="InterPro" id="IPR003938">
    <property type="entry name" value="K_chnl_volt-dep_EAG/ELK/ERG"/>
</dbReference>
<gene>
    <name evidence="16" type="ORF">N0F65_012710</name>
</gene>
<organism evidence="16 17">
    <name type="scientific">Lagenidium giganteum</name>
    <dbReference type="NCBI Taxonomy" id="4803"/>
    <lineage>
        <taxon>Eukaryota</taxon>
        <taxon>Sar</taxon>
        <taxon>Stramenopiles</taxon>
        <taxon>Oomycota</taxon>
        <taxon>Peronosporomycetes</taxon>
        <taxon>Pythiales</taxon>
        <taxon>Pythiaceae</taxon>
    </lineage>
</organism>
<feature type="compositionally biased region" description="Basic and acidic residues" evidence="12">
    <location>
        <begin position="1475"/>
        <end position="1488"/>
    </location>
</feature>
<feature type="transmembrane region" description="Helical" evidence="13">
    <location>
        <begin position="331"/>
        <end position="351"/>
    </location>
</feature>
<evidence type="ECO:0000256" key="11">
    <source>
        <dbReference type="ARBA" id="ARBA00023303"/>
    </source>
</evidence>
<dbReference type="InterPro" id="IPR000595">
    <property type="entry name" value="cNMP-bd_dom"/>
</dbReference>
<feature type="transmembrane region" description="Helical" evidence="13">
    <location>
        <begin position="1183"/>
        <end position="1207"/>
    </location>
</feature>
<feature type="transmembrane region" description="Helical" evidence="13">
    <location>
        <begin position="1072"/>
        <end position="1095"/>
    </location>
</feature>
<dbReference type="GO" id="GO:0004672">
    <property type="term" value="F:protein kinase activity"/>
    <property type="evidence" value="ECO:0007669"/>
    <property type="project" value="InterPro"/>
</dbReference>
<evidence type="ECO:0000256" key="3">
    <source>
        <dbReference type="ARBA" id="ARBA00022538"/>
    </source>
</evidence>
<sequence length="1565" mass="176987">FTEVDVLKRSAHERAWTENGNEAAAADAKKLVASDAHTLTAPALQRTTRSDDEGVNHSCGSGCKLHCWDVVVGGGQVYASSPQAASARSTFAEKLAQNQLHPSRRFEAEEEATAEPSRWLVYPDSTFGFCWDSLQLMCLCYTILITPYSGSFFSYEKYQAHWSHVTDRITDVYYFLDIIVHLQTPYFDVHRGELVCSRRQIARNYARGWLAFDVIVTVPWDLLLTIFHINQATGATKWTRTLRIVRVSRAAKLLRVLQFDRLFEFCEDRLGLSRNHIVVVQLLMIILLVAHFTACGFYLTGTMNEDYEKLSWIAKNKLLGVDSFEAYMTSLYWSFTMMATVGFGDIVPITFPERVFTIFAMLVSAGTYAFMIASMSATVGSLNVTKRLYYEKINEINAYMKSRELPAALQLRTRKYYRYYLQRKTVYNENRILDDLPVGLREEVTAHYIQQTIKHVLFFQNMDRAFTSMIALQLKPVFHPPQTVILCAGDIADEFFILAKGVVQVFDVLESAHGKQPSAISATTRARETTIAYLYEGDHFGEMALLLEEQQGKRSASVRATEYSELFSLEYAELQEALTKFPDALTKMMRLALSRKKLVANLHKAKIVNLVSAIQRKHCFCGNHGASRRVDHVSRFVINELVLLSHPNLLRYCGTIQTRSSLFVAHEFYASSCTLKTLLEAFGPMKESVIRRYVLQLCQALNYLHSHDVAHRNLSCESIYIDSYGMLKLGEFGLSYELQQATGFASSNELDWLVKHPPPEIKPADTKRSCWSRKSDVWSVGILVIQMMCGYGKTNIANGVNSSTKANSKIPQRARQSLTLGAATTVPTAVELPVVPSTTSKHLRTVIRSCLQTEPRKRCTIDALLQLPFFQVDPAQDTNELLRSKGIQYASTIQRLEREIAKQQHRELTPADAHRRLLLLPTSQFWTFWNSLHLCALSYICTCVPYMTALTPPTVATMIDWGDYVNRIIDVFYVLDIVVSFRAAYVHAETGELVYDSRQIARNYVHGWFFFDLAMAFPFDVLLPDSVSSSNLPFFVRILRLIRLAKLMRILKVQPLLDYCEDFLGISRNKLVVLQLVLSIFLVAHLTACGFILAATADHFFQEPFALASKQEAIAAAASSSASSSSVAQTPVTYASWIYVNDLTDAPARDIYITALYWSFTMMTTVGFGDIVPVTIVERMYTIFAMVISAGTYAYVIASMSSIVALMNLSQSRYYERINELNAYMESRQLPPGLQLRTRQFYRYYLTKKTVFDETALFDALPTNLREELVEHFIKTVIRHIAFFQDIEKAFTAHIALLLKPVFFSPQSMVIKEQDVGTEMFIISKGELQVLFLVHDDKADNKNSSEERNVAVLQDGDHFGELALLCDPAGRRRQASVRALTYCELHTLSYAHLDGGSTLERFPLVRKKLVDTASQRMALLNNLHKAKLDSLLPHHHNTTGAHGHTGMIAMLQSQLNQNIGHHLHHHHHGHHRHDGGHGQRDDEQQPAERGRGVNIFAAEIKRLSQVELALFTPSTDSTRVPHSLSSTSSSWLSSAHLLRPSSNSCTSRRQLPIDAEAFPAEQTHL</sequence>
<feature type="compositionally biased region" description="Low complexity" evidence="12">
    <location>
        <begin position="1523"/>
        <end position="1538"/>
    </location>
</feature>
<dbReference type="SUPFAM" id="SSF51206">
    <property type="entry name" value="cAMP-binding domain-like"/>
    <property type="match status" value="2"/>
</dbReference>
<name>A0AAV2YA72_9STRA</name>
<evidence type="ECO:0000313" key="17">
    <source>
        <dbReference type="Proteomes" id="UP001146120"/>
    </source>
</evidence>
<feature type="non-terminal residue" evidence="16">
    <location>
        <position position="1"/>
    </location>
</feature>
<reference evidence="16" key="2">
    <citation type="journal article" date="2023" name="Microbiol Resour">
        <title>Decontamination and Annotation of the Draft Genome Sequence of the Oomycete Lagenidium giganteum ARSEF 373.</title>
        <authorList>
            <person name="Morgan W.R."/>
            <person name="Tartar A."/>
        </authorList>
    </citation>
    <scope>NUCLEOTIDE SEQUENCE</scope>
    <source>
        <strain evidence="16">ARSEF 373</strain>
    </source>
</reference>
<keyword evidence="11" id="KW-0407">Ion channel</keyword>
<proteinExistence type="predicted"/>
<keyword evidence="8 13" id="KW-1133">Transmembrane helix</keyword>
<keyword evidence="3" id="KW-0633">Potassium transport</keyword>
<feature type="region of interest" description="Disordered" evidence="12">
    <location>
        <begin position="1514"/>
        <end position="1550"/>
    </location>
</feature>
<dbReference type="InterPro" id="IPR011009">
    <property type="entry name" value="Kinase-like_dom_sf"/>
</dbReference>
<dbReference type="Gene3D" id="1.10.510.10">
    <property type="entry name" value="Transferase(Phosphotransferase) domain 1"/>
    <property type="match status" value="1"/>
</dbReference>
<keyword evidence="5" id="KW-0631">Potassium channel</keyword>
<dbReference type="InterPro" id="IPR000719">
    <property type="entry name" value="Prot_kinase_dom"/>
</dbReference>
<evidence type="ECO:0000256" key="8">
    <source>
        <dbReference type="ARBA" id="ARBA00022989"/>
    </source>
</evidence>
<keyword evidence="7" id="KW-0630">Potassium</keyword>
<evidence type="ECO:0000256" key="12">
    <source>
        <dbReference type="SAM" id="MobiDB-lite"/>
    </source>
</evidence>
<dbReference type="InterPro" id="IPR050818">
    <property type="entry name" value="KCNH_animal-type"/>
</dbReference>
<evidence type="ECO:0000256" key="7">
    <source>
        <dbReference type="ARBA" id="ARBA00022958"/>
    </source>
</evidence>
<comment type="caution">
    <text evidence="16">The sequence shown here is derived from an EMBL/GenBank/DDBJ whole genome shotgun (WGS) entry which is preliminary data.</text>
</comment>
<feature type="transmembrane region" description="Helical" evidence="13">
    <location>
        <begin position="358"/>
        <end position="379"/>
    </location>
</feature>
<dbReference type="CDD" id="cd00038">
    <property type="entry name" value="CAP_ED"/>
    <property type="match status" value="2"/>
</dbReference>
<evidence type="ECO:0000256" key="10">
    <source>
        <dbReference type="ARBA" id="ARBA00023136"/>
    </source>
</evidence>
<keyword evidence="2" id="KW-0813">Transport</keyword>
<dbReference type="InterPro" id="IPR014710">
    <property type="entry name" value="RmlC-like_jellyroll"/>
</dbReference>
<dbReference type="PROSITE" id="PS50011">
    <property type="entry name" value="PROTEIN_KINASE_DOM"/>
    <property type="match status" value="1"/>
</dbReference>